<protein>
    <submittedName>
        <fullName evidence="2">Uncharacterized protein</fullName>
    </submittedName>
</protein>
<keyword evidence="3" id="KW-1185">Reference proteome</keyword>
<evidence type="ECO:0000256" key="1">
    <source>
        <dbReference type="SAM" id="Phobius"/>
    </source>
</evidence>
<keyword evidence="1" id="KW-0472">Membrane</keyword>
<organism evidence="2 3">
    <name type="scientific">Laccaria amethystina LaAM-08-1</name>
    <dbReference type="NCBI Taxonomy" id="1095629"/>
    <lineage>
        <taxon>Eukaryota</taxon>
        <taxon>Fungi</taxon>
        <taxon>Dikarya</taxon>
        <taxon>Basidiomycota</taxon>
        <taxon>Agaricomycotina</taxon>
        <taxon>Agaricomycetes</taxon>
        <taxon>Agaricomycetidae</taxon>
        <taxon>Agaricales</taxon>
        <taxon>Agaricineae</taxon>
        <taxon>Hydnangiaceae</taxon>
        <taxon>Laccaria</taxon>
    </lineage>
</organism>
<gene>
    <name evidence="2" type="ORF">K443DRAFT_672856</name>
</gene>
<dbReference type="AlphaFoldDB" id="A0A0C9X725"/>
<evidence type="ECO:0000313" key="2">
    <source>
        <dbReference type="EMBL" id="KIK07975.1"/>
    </source>
</evidence>
<feature type="transmembrane region" description="Helical" evidence="1">
    <location>
        <begin position="12"/>
        <end position="32"/>
    </location>
</feature>
<dbReference type="HOGENOM" id="CLU_2590154_0_0_1"/>
<reference evidence="3" key="2">
    <citation type="submission" date="2015-01" db="EMBL/GenBank/DDBJ databases">
        <title>Evolutionary Origins and Diversification of the Mycorrhizal Mutualists.</title>
        <authorList>
            <consortium name="DOE Joint Genome Institute"/>
            <consortium name="Mycorrhizal Genomics Consortium"/>
            <person name="Kohler A."/>
            <person name="Kuo A."/>
            <person name="Nagy L.G."/>
            <person name="Floudas D."/>
            <person name="Copeland A."/>
            <person name="Barry K.W."/>
            <person name="Cichocki N."/>
            <person name="Veneault-Fourrey C."/>
            <person name="LaButti K."/>
            <person name="Lindquist E.A."/>
            <person name="Lipzen A."/>
            <person name="Lundell T."/>
            <person name="Morin E."/>
            <person name="Murat C."/>
            <person name="Riley R."/>
            <person name="Ohm R."/>
            <person name="Sun H."/>
            <person name="Tunlid A."/>
            <person name="Henrissat B."/>
            <person name="Grigoriev I.V."/>
            <person name="Hibbett D.S."/>
            <person name="Martin F."/>
        </authorList>
    </citation>
    <scope>NUCLEOTIDE SEQUENCE [LARGE SCALE GENOMIC DNA]</scope>
    <source>
        <strain evidence="3">LaAM-08-1</strain>
    </source>
</reference>
<keyword evidence="1" id="KW-1133">Transmembrane helix</keyword>
<proteinExistence type="predicted"/>
<reference evidence="2 3" key="1">
    <citation type="submission" date="2014-04" db="EMBL/GenBank/DDBJ databases">
        <authorList>
            <consortium name="DOE Joint Genome Institute"/>
            <person name="Kuo A."/>
            <person name="Kohler A."/>
            <person name="Nagy L.G."/>
            <person name="Floudas D."/>
            <person name="Copeland A."/>
            <person name="Barry K.W."/>
            <person name="Cichocki N."/>
            <person name="Veneault-Fourrey C."/>
            <person name="LaButti K."/>
            <person name="Lindquist E.A."/>
            <person name="Lipzen A."/>
            <person name="Lundell T."/>
            <person name="Morin E."/>
            <person name="Murat C."/>
            <person name="Sun H."/>
            <person name="Tunlid A."/>
            <person name="Henrissat B."/>
            <person name="Grigoriev I.V."/>
            <person name="Hibbett D.S."/>
            <person name="Martin F."/>
            <person name="Nordberg H.P."/>
            <person name="Cantor M.N."/>
            <person name="Hua S.X."/>
        </authorList>
    </citation>
    <scope>NUCLEOTIDE SEQUENCE [LARGE SCALE GENOMIC DNA]</scope>
    <source>
        <strain evidence="2 3">LaAM-08-1</strain>
    </source>
</reference>
<name>A0A0C9X725_9AGAR</name>
<dbReference type="EMBL" id="KN838544">
    <property type="protein sequence ID" value="KIK07975.1"/>
    <property type="molecule type" value="Genomic_DNA"/>
</dbReference>
<dbReference type="Proteomes" id="UP000054477">
    <property type="component" value="Unassembled WGS sequence"/>
</dbReference>
<evidence type="ECO:0000313" key="3">
    <source>
        <dbReference type="Proteomes" id="UP000054477"/>
    </source>
</evidence>
<accession>A0A0C9X725</accession>
<keyword evidence="1" id="KW-0812">Transmembrane</keyword>
<sequence>MTGSQLQLAQFVGSVVTRAFYVVPLGLSSIFIRLRLHLLWVSPAVCRTSFDMSSWAKHWRVCQEICGDKIWCNVRTLDVL</sequence>
<dbReference type="OrthoDB" id="10566073at2759"/>